<evidence type="ECO:0000313" key="1">
    <source>
        <dbReference type="EMBL" id="SFA41143.1"/>
    </source>
</evidence>
<dbReference type="Proteomes" id="UP000198836">
    <property type="component" value="Unassembled WGS sequence"/>
</dbReference>
<dbReference type="AlphaFoldDB" id="A0A1I0SNZ8"/>
<accession>A0A1I0SNZ8</accession>
<dbReference type="STRING" id="332999.SAMN04488511_102253"/>
<dbReference type="EMBL" id="FOJM01000002">
    <property type="protein sequence ID" value="SFA41143.1"/>
    <property type="molecule type" value="Genomic_DNA"/>
</dbReference>
<organism evidence="1 2">
    <name type="scientific">Pedobacter suwonensis</name>
    <dbReference type="NCBI Taxonomy" id="332999"/>
    <lineage>
        <taxon>Bacteria</taxon>
        <taxon>Pseudomonadati</taxon>
        <taxon>Bacteroidota</taxon>
        <taxon>Sphingobacteriia</taxon>
        <taxon>Sphingobacteriales</taxon>
        <taxon>Sphingobacteriaceae</taxon>
        <taxon>Pedobacter</taxon>
    </lineage>
</organism>
<reference evidence="2" key="1">
    <citation type="submission" date="2016-10" db="EMBL/GenBank/DDBJ databases">
        <authorList>
            <person name="Varghese N."/>
            <person name="Submissions S."/>
        </authorList>
    </citation>
    <scope>NUCLEOTIDE SEQUENCE [LARGE SCALE GENOMIC DNA]</scope>
    <source>
        <strain evidence="2">DSM 18130</strain>
    </source>
</reference>
<name>A0A1I0SNZ8_9SPHI</name>
<proteinExistence type="predicted"/>
<keyword evidence="2" id="KW-1185">Reference proteome</keyword>
<sequence length="95" mass="11132">MDLFMEIQITVYILEKLLEEAAEMGGRIALSRIGKLRPYMKKAEAYRLYGRRNVENWIAQGLITARKDGGHSASWRIEWLEIESVFKAKNLIRYL</sequence>
<gene>
    <name evidence="1" type="ORF">SAMN04488511_102253</name>
</gene>
<protein>
    <submittedName>
        <fullName evidence="1">Uncharacterized protein</fullName>
    </submittedName>
</protein>
<evidence type="ECO:0000313" key="2">
    <source>
        <dbReference type="Proteomes" id="UP000198836"/>
    </source>
</evidence>